<proteinExistence type="predicted"/>
<protein>
    <submittedName>
        <fullName evidence="1">Uncharacterized protein</fullName>
    </submittedName>
</protein>
<name>A0A8S5SX99_9CAUD</name>
<accession>A0A8S5SX99</accession>
<dbReference type="EMBL" id="BK032698">
    <property type="protein sequence ID" value="DAF55716.1"/>
    <property type="molecule type" value="Genomic_DNA"/>
</dbReference>
<organism evidence="1">
    <name type="scientific">Siphoviridae sp. ctAkS7</name>
    <dbReference type="NCBI Taxonomy" id="2827798"/>
    <lineage>
        <taxon>Viruses</taxon>
        <taxon>Duplodnaviria</taxon>
        <taxon>Heunggongvirae</taxon>
        <taxon>Uroviricota</taxon>
        <taxon>Caudoviricetes</taxon>
    </lineage>
</organism>
<reference evidence="1" key="1">
    <citation type="journal article" date="2021" name="Proc. Natl. Acad. Sci. U.S.A.">
        <title>A Catalog of Tens of Thousands of Viruses from Human Metagenomes Reveals Hidden Associations with Chronic Diseases.</title>
        <authorList>
            <person name="Tisza M.J."/>
            <person name="Buck C.B."/>
        </authorList>
    </citation>
    <scope>NUCLEOTIDE SEQUENCE</scope>
    <source>
        <strain evidence="1">CtAkS7</strain>
    </source>
</reference>
<sequence length="674" mass="75101">MINPPKSTKSPSVSTLVLDNWNRGRVSVFDENRGLINGLDESLNVWLTQDGVAEPRPGLKLYGVQPENEIIGITEVVSVENGWPVNYLLSVQRDPKAKKAYVYYAKDGDKWKKAEGIEYTGDAIDAEYNFCQTDQKCLIFNGINKTHFFDFSTKTVKKFEKLTQPTDLKITKTGLTDGGVVLRYGITSQSYGETMPVYFTTQKVDRERNNWEAGKQTITLEWKCNDPNVQRFIIYVGNEVGKEQYLADVANDGSGSFKFTDTGVLFAQPGTTAPEADTSEGIVGRRGTNINGTVYVLGDIKNPWRIYYDGGTPKTALNFSYSGGGWIDVAPGGKDLPNAVVDFRTGKGDPVPTIFLQGTNGFGSMKHLLSDTITIGEVPIPSIKVQDANGREGTDAPNAILKYQESLHYLSKNGVFTTGTQPNIQSILSTTKSSATISRDFEKLNTKNLSKASGIVYDGKLIWALPVGTNENNQIWLQDLDRGGAWMLPWMIPAKFLLHYGSNDGKTHQLAIVNNKVCEFDYDAMAIDVNKTFETKVKTSKVYFSKQNDYSRVLTVSVDLINPVGDITVAVRGFTRRREIQKVIRKKFRDQTKILGWGDKFSFSSLKDLGWGKTRPFSQERTTETKNIVLKINKDLKWVSVEISSQGAIRYGVHKIRVRHVPIGYLPEKGVGDE</sequence>
<evidence type="ECO:0000313" key="1">
    <source>
        <dbReference type="EMBL" id="DAF55716.1"/>
    </source>
</evidence>